<gene>
    <name evidence="2" type="ORF">T4E_2989</name>
</gene>
<comment type="caution">
    <text evidence="2">The sequence shown here is derived from an EMBL/GenBank/DDBJ whole genome shotgun (WGS) entry which is preliminary data.</text>
</comment>
<name>A0A0V0YFM7_TRIPS</name>
<dbReference type="EMBL" id="JYDU01000016">
    <property type="protein sequence ID" value="KRX99156.1"/>
    <property type="molecule type" value="Genomic_DNA"/>
</dbReference>
<protein>
    <submittedName>
        <fullName evidence="2">Uncharacterized protein</fullName>
    </submittedName>
</protein>
<evidence type="ECO:0000313" key="2">
    <source>
        <dbReference type="EMBL" id="KRX99156.1"/>
    </source>
</evidence>
<feature type="compositionally biased region" description="Basic and acidic residues" evidence="1">
    <location>
        <begin position="22"/>
        <end position="35"/>
    </location>
</feature>
<feature type="region of interest" description="Disordered" evidence="1">
    <location>
        <begin position="20"/>
        <end position="62"/>
    </location>
</feature>
<reference evidence="2 3" key="1">
    <citation type="submission" date="2015-01" db="EMBL/GenBank/DDBJ databases">
        <title>Evolution of Trichinella species and genotypes.</title>
        <authorList>
            <person name="Korhonen P.K."/>
            <person name="Edoardo P."/>
            <person name="Giuseppe L.R."/>
            <person name="Gasser R.B."/>
        </authorList>
    </citation>
    <scope>NUCLEOTIDE SEQUENCE [LARGE SCALE GENOMIC DNA]</scope>
    <source>
        <strain evidence="2">ISS141</strain>
    </source>
</reference>
<evidence type="ECO:0000313" key="3">
    <source>
        <dbReference type="Proteomes" id="UP000054815"/>
    </source>
</evidence>
<dbReference type="Proteomes" id="UP000054815">
    <property type="component" value="Unassembled WGS sequence"/>
</dbReference>
<evidence type="ECO:0000256" key="1">
    <source>
        <dbReference type="SAM" id="MobiDB-lite"/>
    </source>
</evidence>
<feature type="compositionally biased region" description="Polar residues" evidence="1">
    <location>
        <begin position="45"/>
        <end position="56"/>
    </location>
</feature>
<accession>A0A0V0YFM7</accession>
<dbReference type="AlphaFoldDB" id="A0A0V0YFM7"/>
<proteinExistence type="predicted"/>
<organism evidence="2 3">
    <name type="scientific">Trichinella pseudospiralis</name>
    <name type="common">Parasitic roundworm</name>
    <dbReference type="NCBI Taxonomy" id="6337"/>
    <lineage>
        <taxon>Eukaryota</taxon>
        <taxon>Metazoa</taxon>
        <taxon>Ecdysozoa</taxon>
        <taxon>Nematoda</taxon>
        <taxon>Enoplea</taxon>
        <taxon>Dorylaimia</taxon>
        <taxon>Trichinellida</taxon>
        <taxon>Trichinellidae</taxon>
        <taxon>Trichinella</taxon>
    </lineage>
</organism>
<sequence length="62" mass="7310">MICHRQDEIDQFDMLKTAHTLDPMKKSRGRDRDTAQHWPRLSGANFHNFSLTSNTTNDEHQK</sequence>